<keyword evidence="3" id="KW-1185">Reference proteome</keyword>
<dbReference type="Gene3D" id="2.20.110.10">
    <property type="entry name" value="Histone H3 K4-specific methyltransferase SET7/9 N-terminal domain"/>
    <property type="match status" value="2"/>
</dbReference>
<dbReference type="KEGG" id="vg:8746396"/>
<evidence type="ECO:0008006" key="4">
    <source>
        <dbReference type="Google" id="ProtNLM"/>
    </source>
</evidence>
<organismHost>
    <name type="scientific">Acanthamoeba</name>
    <dbReference type="NCBI Taxonomy" id="5754"/>
</organismHost>
<dbReference type="EMBL" id="GU071086">
    <property type="protein sequence ID" value="ADB03940.1"/>
    <property type="molecule type" value="Genomic_DNA"/>
</dbReference>
<organism evidence="2 3">
    <name type="scientific">Marseillevirus marseillevirus</name>
    <name type="common">GBM</name>
    <dbReference type="NCBI Taxonomy" id="694581"/>
    <lineage>
        <taxon>Viruses</taxon>
        <taxon>Varidnaviria</taxon>
        <taxon>Bamfordvirae</taxon>
        <taxon>Nucleocytoviricota</taxon>
        <taxon>Megaviricetes</taxon>
        <taxon>Pimascovirales</taxon>
        <taxon>Pimascovirales incertae sedis</taxon>
        <taxon>Marseilleviridae</taxon>
        <taxon>Marseillevirus</taxon>
        <taxon>Marseillevirus massiliense</taxon>
    </lineage>
</organism>
<reference evidence="2 3" key="1">
    <citation type="journal article" date="2009" name="Proc. Natl. Acad. Sci. U.S.A.">
        <title>Giant Marseillevirus highlights the role of amoebae as a melting pot in emergence of chimeric microorganisms.</title>
        <authorList>
            <person name="Boyer M."/>
            <person name="Yutin N."/>
            <person name="Pagnier I."/>
            <person name="Barrassi L."/>
            <person name="Fournous G."/>
            <person name="Espinosa L."/>
            <person name="Robert C."/>
            <person name="Azza S."/>
            <person name="Sun S."/>
            <person name="Rossmann M.G."/>
            <person name="Suzan-Monti M."/>
            <person name="La Scola B."/>
            <person name="Koonin E.V."/>
            <person name="Raoult D."/>
        </authorList>
    </citation>
    <scope>NUCLEOTIDE SEQUENCE [LARGE SCALE GENOMIC DNA]</scope>
    <source>
        <strain evidence="2 3">T19</strain>
    </source>
</reference>
<feature type="compositionally biased region" description="Basic and acidic residues" evidence="1">
    <location>
        <begin position="257"/>
        <end position="277"/>
    </location>
</feature>
<proteinExistence type="predicted"/>
<dbReference type="RefSeq" id="YP_003406902.1">
    <property type="nucleotide sequence ID" value="NC_013756.1"/>
</dbReference>
<name>D2XAG3_GBMV</name>
<evidence type="ECO:0000256" key="1">
    <source>
        <dbReference type="SAM" id="MobiDB-lite"/>
    </source>
</evidence>
<dbReference type="OrthoDB" id="30101at10239"/>
<feature type="region of interest" description="Disordered" evidence="1">
    <location>
        <begin position="250"/>
        <end position="288"/>
    </location>
</feature>
<accession>D2XAG3</accession>
<sequence length="299" mass="35339">MEYFIKDPKTLCCFWIAEGDSCFDEKLKLPFCRKESHSDAVWYVLPNGKRHGKEKGESFRGIIRYELEFRDGERHGKHLLWKNKKLDYEAEYKFGEQDGPQTCYFLNSGTPRCSVGWKKGKMHGMSFVKRRDGSLRSCFWYSHGQKHGPELFWDRKGKLVKKIPWVDGEKHGTEKSLKRKSLEMKKWRKGAGEKRYVEKLQESEEGLCLEEELQDFPKVGRRWFREHRFSKKFPFDGTVWCLCGRKTCMGSPPQRQETSHHVGRRHEPPESRKDHSSADLQQLHPSRGRYVLCKESQNS</sequence>
<dbReference type="Proteomes" id="UP000029780">
    <property type="component" value="Segment"/>
</dbReference>
<protein>
    <recommendedName>
        <fullName evidence="4">MORN repeat-containing protein</fullName>
    </recommendedName>
</protein>
<gene>
    <name evidence="2" type="ORF">MAR_ORF159</name>
</gene>
<dbReference type="GeneID" id="8746396"/>
<dbReference type="SUPFAM" id="SSF82185">
    <property type="entry name" value="Histone H3 K4-specific methyltransferase SET7/9 N-terminal domain"/>
    <property type="match status" value="1"/>
</dbReference>
<evidence type="ECO:0000313" key="3">
    <source>
        <dbReference type="Proteomes" id="UP000029780"/>
    </source>
</evidence>
<evidence type="ECO:0000313" key="2">
    <source>
        <dbReference type="EMBL" id="ADB03940.1"/>
    </source>
</evidence>